<dbReference type="GO" id="GO:0009313">
    <property type="term" value="P:oligosaccharide catabolic process"/>
    <property type="evidence" value="ECO:0007669"/>
    <property type="project" value="TreeGrafter"/>
</dbReference>
<dbReference type="SUPFAM" id="SSF49899">
    <property type="entry name" value="Concanavalin A-like lectins/glucanases"/>
    <property type="match status" value="1"/>
</dbReference>
<evidence type="ECO:0000313" key="18">
    <source>
        <dbReference type="Proteomes" id="UP000008563"/>
    </source>
</evidence>
<keyword evidence="9 13" id="KW-0378">Hydrolase</keyword>
<evidence type="ECO:0000256" key="5">
    <source>
        <dbReference type="ARBA" id="ARBA00022525"/>
    </source>
</evidence>
<dbReference type="Gene3D" id="2.120.10.10">
    <property type="match status" value="1"/>
</dbReference>
<dbReference type="NCBIfam" id="TIGR01167">
    <property type="entry name" value="LPXTG_anchor"/>
    <property type="match status" value="1"/>
</dbReference>
<dbReference type="CAZy" id="GH33">
    <property type="family name" value="Glycoside Hydrolase Family 33"/>
</dbReference>
<dbReference type="InterPro" id="IPR009003">
    <property type="entry name" value="Peptidase_S1_PA"/>
</dbReference>
<dbReference type="PANTHER" id="PTHR10628">
    <property type="entry name" value="SIALIDASE"/>
    <property type="match status" value="1"/>
</dbReference>
<dbReference type="RefSeq" id="WP_000470655.1">
    <property type="nucleotide sequence ID" value="NC_013853.1"/>
</dbReference>
<keyword evidence="8" id="KW-0677">Repeat</keyword>
<dbReference type="InterPro" id="IPR004124">
    <property type="entry name" value="Glyco_hydro_33_N"/>
</dbReference>
<reference evidence="17 18" key="1">
    <citation type="journal article" date="2010" name="PLoS ONE">
        <title>The genome of Streptococcus mitis B6--what is a commensal?</title>
        <authorList>
            <person name="Denapaite D."/>
            <person name="Brueckner R."/>
            <person name="Nuhn M."/>
            <person name="Reichmann P."/>
            <person name="Henrich B."/>
            <person name="Maurer P."/>
            <person name="Schaehle Y."/>
            <person name="Selbmann P."/>
            <person name="Zimmermann W."/>
            <person name="Wambutt R."/>
            <person name="Hakenbeck R."/>
        </authorList>
    </citation>
    <scope>NUCLEOTIDE SEQUENCE [LARGE SCALE GENOMIC DNA]</scope>
    <source>
        <strain evidence="17 18">B6</strain>
    </source>
</reference>
<dbReference type="EC" id="3.4.21.-" evidence="13"/>
<evidence type="ECO:0000256" key="14">
    <source>
        <dbReference type="SAM" id="MobiDB-lite"/>
    </source>
</evidence>
<feature type="region of interest" description="Disordered" evidence="14">
    <location>
        <begin position="714"/>
        <end position="762"/>
    </location>
</feature>
<dbReference type="Gene3D" id="2.40.10.10">
    <property type="entry name" value="Trypsin-like serine proteases"/>
    <property type="match status" value="3"/>
</dbReference>
<comment type="catalytic activity">
    <reaction evidence="1">
        <text>Hydrolysis of alpha-(2-&gt;3)-, alpha-(2-&gt;6)-, alpha-(2-&gt;8)- glycosidic linkages of terminal sialic acid residues in oligosaccharides, glycoproteins, glycolipids, colominic acid and synthetic substrates.</text>
        <dbReference type="EC" id="3.2.1.18"/>
    </reaction>
</comment>
<evidence type="ECO:0000256" key="9">
    <source>
        <dbReference type="ARBA" id="ARBA00022801"/>
    </source>
</evidence>
<feature type="compositionally biased region" description="Polar residues" evidence="14">
    <location>
        <begin position="1852"/>
        <end position="1875"/>
    </location>
</feature>
<keyword evidence="4" id="KW-0134">Cell wall</keyword>
<dbReference type="PATRIC" id="fig|365659.3.peg.571"/>
<dbReference type="GO" id="GO:0006508">
    <property type="term" value="P:proteolysis"/>
    <property type="evidence" value="ECO:0007669"/>
    <property type="project" value="UniProtKB-KW"/>
</dbReference>
<dbReference type="InterPro" id="IPR023364">
    <property type="entry name" value="Trans_sialidase_dom3"/>
</dbReference>
<dbReference type="GO" id="GO:0004308">
    <property type="term" value="F:exo-alpha-sialidase activity"/>
    <property type="evidence" value="ECO:0007669"/>
    <property type="project" value="UniProtKB-EC"/>
</dbReference>
<dbReference type="GO" id="GO:0004252">
    <property type="term" value="F:serine-type endopeptidase activity"/>
    <property type="evidence" value="ECO:0007669"/>
    <property type="project" value="InterPro"/>
</dbReference>
<dbReference type="eggNOG" id="COG4409">
    <property type="taxonomic scope" value="Bacteria"/>
</dbReference>
<dbReference type="SUPFAM" id="SSF50939">
    <property type="entry name" value="Sialidases"/>
    <property type="match status" value="1"/>
</dbReference>
<proteinExistence type="inferred from homology"/>
<evidence type="ECO:0000256" key="12">
    <source>
        <dbReference type="ARBA" id="ARBA00023295"/>
    </source>
</evidence>
<keyword evidence="15" id="KW-1133">Transmembrane helix</keyword>
<dbReference type="SUPFAM" id="SSF50494">
    <property type="entry name" value="Trypsin-like serine proteases"/>
    <property type="match status" value="2"/>
</dbReference>
<dbReference type="InterPro" id="IPR036278">
    <property type="entry name" value="Sialidase_sf"/>
</dbReference>
<dbReference type="InterPro" id="IPR013320">
    <property type="entry name" value="ConA-like_dom_sf"/>
</dbReference>
<keyword evidence="15" id="KW-0472">Membrane</keyword>
<sequence>MFIRLKGLGKFRKSKAYGLVGCLTLFAVLGLAAPELPVIGGGVAYADVIQGGNDIKDVEVHSDAANGVAMTYTTYDSGNSGQQTASGSGVFVAPNVMVTAAHNYYEKKTEDGSAVLRGGDSAKSYVVMNSDTEKINKVPTSGSTEAVAKESIHAYNEKDFGKSYGNDLAVVVTNKTVEAMTNGEDSPRELSKTEVATGDSIRMVGYPNDFSTSNLSEENRNRLKDGKPYEVEGKVSTLNKENGAVTYHTSALGGFSGAPLFNDKGEVVGIHQHGTNTASEVEANRIGGGTIFTEKHKEWIRSMVDRYAITGWYLDGTIRYYYDENHKALKNVEKEIDGARYRFNDRGQATLLSGVEKGRVLLRLEDVKGNRLIADKVVQTGEVDSPIVFNLRQDSDFNRLVGDSPNAKIVSYNNLPINKLVTDTSWSGDYVSKVALGNTVIKAVLDSVAPKTDFARTEVGKVDLSGTANLPKPSEIVKNAPNGEQNFQATTHILTPDGTGSATLIAPNLLLTVAHNFLTVNGSKVVTKSGKENTVYKATLPNGTSINFSDEEIAYWNRAESVFGFKNDLALVRLKEAVQGVTPVEVVKQSAKVAEGNTVSVYGFPDNKLSPVLDSKVVGTTDFGSGIEGISYGGTKPGASGGGLYNDKGVLIGVHQNGVVDNRSGGLVLSKEQLDWVRSYIEGQPKEPVYVKDKEVASSKQDLDKELAEKLASATDNGVEINKESLKEEKPTNQEGNSENVPAEPNVEKGEKTENLPEEVESADNVVLPPRDYFARDLKNVKTVFEKEDLATNAGNGQRVDLAEALDKLKHLQNATIHMEFKPDANAPQFYNLFSVSSDKNRDEYFSMSVNKGTAMVEARGADGSHFYGSYSDAPLKVKPGKWNSVTFTVERPKADQPNGQVRLYVNGVLSRTNTKSGRFIKDMPDVNKIQIGATRRANQTMWGSNLQVRNLTIYDRALTSEEVGKRSQLFKVADLEVKLPESAKITEKKEVFVSGVNGGLNKDGINTYRIPALLKTDKGTLIAGADERRLQFADWGDIGMVVRRSQDGGETWGDRITISNLRDNPDAKDKTAPSPLNIDMVLVQDPETKRIFSVYDMFPEGKAVFGMPAKPEKAYERIGDKTYQILYKTGEKGYYTIRENGEVYNSKNQKTDYHVVVNPKKLGYSDKGDLYKGKDLIGNVYFAQSTKNPFKVANTSYLWMSYSDDDGKTWSAPKDITPGIRQDWMKFLGTGPGTGIVLRTGEHKGRILVPAYTTNSVSHLGGSQSSRLIYSDDHGVTWHAGEAPNDNRPVGNKTIHSSNMNNGGAQNTESTVLQLNNGDVKLFMRGLTGDLQVATSKDGGITWEKTIKRYPEVKDAYVQMSAIHTMHDGKEYILLSNAAGPGRERKDGLVHLARVEKNGELTWIKHHLIQGGEFAYNSLQDLGNGEYGILYEHSENGQNRYTLSYKKFNWDFLTKDRISPKEVKVKQVSDMGEGIMSLEFDSEVLVNQAPTLSLANGKTIEFMTQLDNKTLLFAVNKKDIGQEITGIVGGSIESMHDLPVNLRNSGIPGGINSAEVAVNELDDYTGAIGTAGEEIATTESLLDYSGGVSSEPVVTPEVDEYSGGVNAVEAAASELDDYTGAIGTAGEEIATAESLLDYSGGVSSEPVVTPEVDEYSGGVNAVEAAVNELEDYTGLFATPEETSTVKSTEKQVSNKESKKEEKTNQVIPSLDSSQRLFKNETGSVHIQASEEVLRNVKAVQIEEVKVSSLSSLNYKAFDIKLKNADGQSVQPKGKVLITFTTDQSVENVYYVDPEGNLHPLEFTQKDGKVIFGTNHFSIYAMTFRLSVNNLALDNATKDKKEEEIAPLPKLLSTNQHSESNQSENRVSNNEQTMLPNTGESASLLTILFGFVGVFLGAMISYKRKDS</sequence>
<keyword evidence="11" id="KW-0572">Peptidoglycan-anchor</keyword>
<evidence type="ECO:0000256" key="4">
    <source>
        <dbReference type="ARBA" id="ARBA00022512"/>
    </source>
</evidence>
<dbReference type="PRINTS" id="PR00839">
    <property type="entry name" value="V8PROTEASE"/>
</dbReference>
<dbReference type="InterPro" id="IPR026856">
    <property type="entry name" value="Sialidase_fam"/>
</dbReference>
<dbReference type="GO" id="GO:0006689">
    <property type="term" value="P:ganglioside catabolic process"/>
    <property type="evidence" value="ECO:0007669"/>
    <property type="project" value="TreeGrafter"/>
</dbReference>
<dbReference type="PANTHER" id="PTHR10628:SF30">
    <property type="entry name" value="EXO-ALPHA-SIALIDASE"/>
    <property type="match status" value="1"/>
</dbReference>
<feature type="compositionally biased region" description="Basic and acidic residues" evidence="14">
    <location>
        <begin position="721"/>
        <end position="732"/>
    </location>
</feature>
<dbReference type="NCBIfam" id="NF043031">
    <property type="entry name" value="SIALI-17"/>
    <property type="match status" value="2"/>
</dbReference>
<dbReference type="InterPro" id="IPR043504">
    <property type="entry name" value="Peptidase_S1_PA_chymotrypsin"/>
</dbReference>
<evidence type="ECO:0000256" key="3">
    <source>
        <dbReference type="ARBA" id="ARBA00009348"/>
    </source>
</evidence>
<evidence type="ECO:0000313" key="17">
    <source>
        <dbReference type="EMBL" id="CBJ21850.1"/>
    </source>
</evidence>
<dbReference type="SMART" id="SM00020">
    <property type="entry name" value="Tryp_SPc"/>
    <property type="match status" value="1"/>
</dbReference>
<keyword evidence="7" id="KW-0732">Signal</keyword>
<dbReference type="InterPro" id="IPR049964">
    <property type="entry name" value="NanA_rpt"/>
</dbReference>
<comment type="similarity">
    <text evidence="2 13">Belongs to the peptidase S1B family.</text>
</comment>
<dbReference type="InterPro" id="IPR008256">
    <property type="entry name" value="Peptidase_S1B"/>
</dbReference>
<feature type="region of interest" description="Disordered" evidence="14">
    <location>
        <begin position="1681"/>
        <end position="1713"/>
    </location>
</feature>
<evidence type="ECO:0000256" key="6">
    <source>
        <dbReference type="ARBA" id="ARBA00022670"/>
    </source>
</evidence>
<dbReference type="Pfam" id="PF02973">
    <property type="entry name" value="Sialidase"/>
    <property type="match status" value="1"/>
</dbReference>
<dbReference type="InterPro" id="IPR019931">
    <property type="entry name" value="LPXTG_anchor"/>
</dbReference>
<feature type="compositionally biased region" description="Basic and acidic residues" evidence="14">
    <location>
        <begin position="1688"/>
        <end position="1704"/>
    </location>
</feature>
<keyword evidence="15" id="KW-0812">Transmembrane</keyword>
<accession>D3H7K8</accession>
<evidence type="ECO:0000256" key="7">
    <source>
        <dbReference type="ARBA" id="ARBA00022729"/>
    </source>
</evidence>
<dbReference type="Pfam" id="PF13365">
    <property type="entry name" value="Trypsin_2"/>
    <property type="match status" value="2"/>
</dbReference>
<dbReference type="GO" id="GO:0016020">
    <property type="term" value="C:membrane"/>
    <property type="evidence" value="ECO:0007669"/>
    <property type="project" value="TreeGrafter"/>
</dbReference>
<keyword evidence="10 13" id="KW-0720">Serine protease</keyword>
<keyword evidence="12 17" id="KW-0326">Glycosidase</keyword>
<feature type="region of interest" description="Disordered" evidence="14">
    <location>
        <begin position="1847"/>
        <end position="1875"/>
    </location>
</feature>
<evidence type="ECO:0000256" key="15">
    <source>
        <dbReference type="SAM" id="Phobius"/>
    </source>
</evidence>
<evidence type="ECO:0000256" key="13">
    <source>
        <dbReference type="RuleBase" id="RU004296"/>
    </source>
</evidence>
<protein>
    <recommendedName>
        <fullName evidence="13">Serine protease</fullName>
        <ecNumber evidence="13">3.4.21.-</ecNumber>
    </recommendedName>
</protein>
<evidence type="ECO:0000256" key="8">
    <source>
        <dbReference type="ARBA" id="ARBA00022737"/>
    </source>
</evidence>
<dbReference type="KEGG" id="smb:smi_0601"/>
<dbReference type="InterPro" id="IPR011040">
    <property type="entry name" value="Sialidase"/>
</dbReference>
<dbReference type="HOGENOM" id="CLU_002070_0_0_9"/>
<dbReference type="STRING" id="365659.smi_0601"/>
<feature type="domain" description="Gram-positive cocci surface proteins LPxTG" evidence="16">
    <location>
        <begin position="1875"/>
        <end position="1907"/>
    </location>
</feature>
<evidence type="ECO:0000259" key="16">
    <source>
        <dbReference type="PROSITE" id="PS50847"/>
    </source>
</evidence>
<dbReference type="CAZy" id="CBM40">
    <property type="family name" value="Carbohydrate-Binding Module Family 40"/>
</dbReference>
<dbReference type="Pfam" id="PF13088">
    <property type="entry name" value="BNR_2"/>
    <property type="match status" value="1"/>
</dbReference>
<keyword evidence="5" id="KW-0964">Secreted</keyword>
<dbReference type="Proteomes" id="UP000008563">
    <property type="component" value="Chromosome"/>
</dbReference>
<dbReference type="Gene3D" id="2.60.120.200">
    <property type="match status" value="1"/>
</dbReference>
<name>D3H7K8_STRM6</name>
<dbReference type="InterPro" id="IPR001254">
    <property type="entry name" value="Trypsin_dom"/>
</dbReference>
<gene>
    <name evidence="17" type="primary">nanA</name>
    <name evidence="17" type="ordered locus">smi_0601</name>
</gene>
<dbReference type="GO" id="GO:0005737">
    <property type="term" value="C:cytoplasm"/>
    <property type="evidence" value="ECO:0007669"/>
    <property type="project" value="TreeGrafter"/>
</dbReference>
<evidence type="ECO:0000256" key="1">
    <source>
        <dbReference type="ARBA" id="ARBA00000427"/>
    </source>
</evidence>
<dbReference type="Gene3D" id="2.40.220.10">
    <property type="entry name" value="Intramolecular Trans-sialidase, Domain 3"/>
    <property type="match status" value="1"/>
</dbReference>
<keyword evidence="6 13" id="KW-0645">Protease</keyword>
<evidence type="ECO:0000256" key="2">
    <source>
        <dbReference type="ARBA" id="ARBA00008764"/>
    </source>
</evidence>
<dbReference type="CDD" id="cd15482">
    <property type="entry name" value="Sialidase_non-viral"/>
    <property type="match status" value="1"/>
</dbReference>
<comment type="similarity">
    <text evidence="3">Belongs to the glycosyl hydrolase 33 family.</text>
</comment>
<organism evidence="17 18">
    <name type="scientific">Streptococcus mitis (strain B6)</name>
    <dbReference type="NCBI Taxonomy" id="365659"/>
    <lineage>
        <taxon>Bacteria</taxon>
        <taxon>Bacillati</taxon>
        <taxon>Bacillota</taxon>
        <taxon>Bacilli</taxon>
        <taxon>Lactobacillales</taxon>
        <taxon>Streptococcaceae</taxon>
        <taxon>Streptococcus</taxon>
        <taxon>Streptococcus mitis group</taxon>
    </lineage>
</organism>
<evidence type="ECO:0000256" key="10">
    <source>
        <dbReference type="ARBA" id="ARBA00022825"/>
    </source>
</evidence>
<feature type="transmembrane region" description="Helical" evidence="15">
    <location>
        <begin position="1882"/>
        <end position="1902"/>
    </location>
</feature>
<dbReference type="OrthoDB" id="7294637at2"/>
<dbReference type="EMBL" id="FN568063">
    <property type="protein sequence ID" value="CBJ21850.1"/>
    <property type="molecule type" value="Genomic_DNA"/>
</dbReference>
<dbReference type="PROSITE" id="PS50847">
    <property type="entry name" value="GRAM_POS_ANCHORING"/>
    <property type="match status" value="1"/>
</dbReference>
<feature type="compositionally biased region" description="Basic and acidic residues" evidence="14">
    <location>
        <begin position="746"/>
        <end position="755"/>
    </location>
</feature>
<evidence type="ECO:0000256" key="11">
    <source>
        <dbReference type="ARBA" id="ARBA00023088"/>
    </source>
</evidence>